<reference evidence="3" key="1">
    <citation type="submission" date="2016-10" db="EMBL/GenBank/DDBJ databases">
        <authorList>
            <person name="Varghese N."/>
            <person name="Submissions S."/>
        </authorList>
    </citation>
    <scope>NUCLEOTIDE SEQUENCE [LARGE SCALE GENOMIC DNA]</scope>
    <source>
        <strain evidence="3">DSM 9751</strain>
    </source>
</reference>
<name>A0A1H4PGL5_9PSED</name>
<organism evidence="2 3">
    <name type="scientific">Pseudomonas saponiphila</name>
    <dbReference type="NCBI Taxonomy" id="556534"/>
    <lineage>
        <taxon>Bacteria</taxon>
        <taxon>Pseudomonadati</taxon>
        <taxon>Pseudomonadota</taxon>
        <taxon>Gammaproteobacteria</taxon>
        <taxon>Pseudomonadales</taxon>
        <taxon>Pseudomonadaceae</taxon>
        <taxon>Pseudomonas</taxon>
    </lineage>
</organism>
<sequence length="188" mass="21127">MSSTALDILAQPPFPAQQGQYWIDALSDGSHVLIRPLRPQDRDREKAFIENLSPVTRHQRFLGEVKEVGDQLLDQLMDVGTPQRVAYVALVHDNGELREVGISRYAQVDDQPWRCEFAVTIADQWQGKGLGALLMQHLIDEARANGFQQLYSVDSATNYSMRRLAKQLGMRSSIDPDDATQVIHSLAL</sequence>
<dbReference type="GO" id="GO:0016747">
    <property type="term" value="F:acyltransferase activity, transferring groups other than amino-acyl groups"/>
    <property type="evidence" value="ECO:0007669"/>
    <property type="project" value="InterPro"/>
</dbReference>
<feature type="domain" description="N-acetyltransferase" evidence="1">
    <location>
        <begin position="32"/>
        <end position="188"/>
    </location>
</feature>
<keyword evidence="3" id="KW-1185">Reference proteome</keyword>
<evidence type="ECO:0000259" key="1">
    <source>
        <dbReference type="PROSITE" id="PS51186"/>
    </source>
</evidence>
<dbReference type="AlphaFoldDB" id="A0A1H4PGL5"/>
<keyword evidence="2" id="KW-0808">Transferase</keyword>
<evidence type="ECO:0000313" key="2">
    <source>
        <dbReference type="EMBL" id="SEC06530.1"/>
    </source>
</evidence>
<evidence type="ECO:0000313" key="3">
    <source>
        <dbReference type="Proteomes" id="UP000198982"/>
    </source>
</evidence>
<dbReference type="EMBL" id="FNTJ01000001">
    <property type="protein sequence ID" value="SEC06530.1"/>
    <property type="molecule type" value="Genomic_DNA"/>
</dbReference>
<accession>A0A1H4PGL5</accession>
<gene>
    <name evidence="2" type="ORF">SAMN05216178_3312</name>
</gene>
<dbReference type="InterPro" id="IPR016181">
    <property type="entry name" value="Acyl_CoA_acyltransferase"/>
</dbReference>
<dbReference type="InterPro" id="IPR000182">
    <property type="entry name" value="GNAT_dom"/>
</dbReference>
<protein>
    <submittedName>
        <fullName evidence="2">Acetyltransferase (GNAT) domain-containing protein</fullName>
    </submittedName>
</protein>
<dbReference type="Pfam" id="PF00583">
    <property type="entry name" value="Acetyltransf_1"/>
    <property type="match status" value="1"/>
</dbReference>
<dbReference type="PROSITE" id="PS51186">
    <property type="entry name" value="GNAT"/>
    <property type="match status" value="1"/>
</dbReference>
<dbReference type="CDD" id="cd04301">
    <property type="entry name" value="NAT_SF"/>
    <property type="match status" value="1"/>
</dbReference>
<dbReference type="RefSeq" id="WP_092315261.1">
    <property type="nucleotide sequence ID" value="NZ_FNTJ01000001.1"/>
</dbReference>
<proteinExistence type="predicted"/>
<dbReference type="Gene3D" id="3.40.630.30">
    <property type="match status" value="1"/>
</dbReference>
<dbReference type="Proteomes" id="UP000198982">
    <property type="component" value="Unassembled WGS sequence"/>
</dbReference>
<dbReference type="SUPFAM" id="SSF55729">
    <property type="entry name" value="Acyl-CoA N-acyltransferases (Nat)"/>
    <property type="match status" value="1"/>
</dbReference>